<sequence length="187" mass="21545">MDKLKLLTIIALFYSLALFDIHQQHGRHVVQAVSLDNMIKTLQNKINELKRERSSNKDTTKEPSIGGKSETSDETARRDDKDKEDEKRAQVVAKSKPVTIRICSQNLFKLFMKHICPLQIKKKRQEIEDVTLTRERARNFLRSDTRHSGRSKRSSIFGGNGVGDIFFMDECCTSRGCDLHEINEYCV</sequence>
<evidence type="ECO:0000256" key="1">
    <source>
        <dbReference type="SAM" id="MobiDB-lite"/>
    </source>
</evidence>
<feature type="compositionally biased region" description="Basic and acidic residues" evidence="1">
    <location>
        <begin position="49"/>
        <end position="61"/>
    </location>
</feature>
<dbReference type="GeneID" id="136818584"/>
<accession>A0A7M5X8U4</accession>
<reference evidence="3" key="1">
    <citation type="submission" date="2021-01" db="UniProtKB">
        <authorList>
            <consortium name="EnsemblMetazoa"/>
        </authorList>
    </citation>
    <scope>IDENTIFICATION</scope>
</reference>
<feature type="region of interest" description="Disordered" evidence="1">
    <location>
        <begin position="49"/>
        <end position="90"/>
    </location>
</feature>
<keyword evidence="2" id="KW-0732">Signal</keyword>
<feature type="compositionally biased region" description="Basic and acidic residues" evidence="1">
    <location>
        <begin position="70"/>
        <end position="89"/>
    </location>
</feature>
<organism evidence="3 4">
    <name type="scientific">Clytia hemisphaerica</name>
    <dbReference type="NCBI Taxonomy" id="252671"/>
    <lineage>
        <taxon>Eukaryota</taxon>
        <taxon>Metazoa</taxon>
        <taxon>Cnidaria</taxon>
        <taxon>Hydrozoa</taxon>
        <taxon>Hydroidolina</taxon>
        <taxon>Leptothecata</taxon>
        <taxon>Obeliida</taxon>
        <taxon>Clytiidae</taxon>
        <taxon>Clytia</taxon>
    </lineage>
</organism>
<dbReference type="RefSeq" id="XP_066931016.1">
    <property type="nucleotide sequence ID" value="XM_067074915.1"/>
</dbReference>
<name>A0A7M5X8U4_9CNID</name>
<evidence type="ECO:0000313" key="3">
    <source>
        <dbReference type="EnsemblMetazoa" id="CLYHEMP018588.1"/>
    </source>
</evidence>
<proteinExistence type="predicted"/>
<feature type="signal peptide" evidence="2">
    <location>
        <begin position="1"/>
        <end position="26"/>
    </location>
</feature>
<evidence type="ECO:0000256" key="2">
    <source>
        <dbReference type="SAM" id="SignalP"/>
    </source>
</evidence>
<dbReference type="OrthoDB" id="6033116at2759"/>
<keyword evidence="4" id="KW-1185">Reference proteome</keyword>
<dbReference type="AlphaFoldDB" id="A0A7M5X8U4"/>
<dbReference type="EnsemblMetazoa" id="CLYHEMT018588.1">
    <property type="protein sequence ID" value="CLYHEMP018588.1"/>
    <property type="gene ID" value="CLYHEMG018588"/>
</dbReference>
<dbReference type="Proteomes" id="UP000594262">
    <property type="component" value="Unplaced"/>
</dbReference>
<protein>
    <submittedName>
        <fullName evidence="3">Uncharacterized protein</fullName>
    </submittedName>
</protein>
<evidence type="ECO:0000313" key="4">
    <source>
        <dbReference type="Proteomes" id="UP000594262"/>
    </source>
</evidence>
<feature type="chain" id="PRO_5029705414" evidence="2">
    <location>
        <begin position="27"/>
        <end position="187"/>
    </location>
</feature>